<reference evidence="3" key="1">
    <citation type="submission" date="2021-02" db="EMBL/GenBank/DDBJ databases">
        <authorList>
            <person name="Nowell W R."/>
        </authorList>
    </citation>
    <scope>NUCLEOTIDE SEQUENCE</scope>
</reference>
<dbReference type="Gene3D" id="3.30.160.60">
    <property type="entry name" value="Classic Zinc Finger"/>
    <property type="match status" value="1"/>
</dbReference>
<dbReference type="PANTHER" id="PTHR31912">
    <property type="entry name" value="IP13529P"/>
    <property type="match status" value="1"/>
</dbReference>
<evidence type="ECO:0000313" key="4">
    <source>
        <dbReference type="Proteomes" id="UP000663862"/>
    </source>
</evidence>
<accession>A0A821DJ96</accession>
<evidence type="ECO:0000313" key="3">
    <source>
        <dbReference type="EMBL" id="CAF4622273.1"/>
    </source>
</evidence>
<dbReference type="PROSITE" id="PS00028">
    <property type="entry name" value="ZINC_FINGER_C2H2_1"/>
    <property type="match status" value="1"/>
</dbReference>
<dbReference type="PANTHER" id="PTHR31912:SF34">
    <property type="entry name" value="NOTOCHORD-RELATED PROTEIN"/>
    <property type="match status" value="1"/>
</dbReference>
<protein>
    <recommendedName>
        <fullName evidence="2">C2H2-type domain-containing protein</fullName>
    </recommendedName>
</protein>
<evidence type="ECO:0000256" key="1">
    <source>
        <dbReference type="SAM" id="MobiDB-lite"/>
    </source>
</evidence>
<dbReference type="EMBL" id="CAJOBQ010003940">
    <property type="protein sequence ID" value="CAF4622273.1"/>
    <property type="molecule type" value="Genomic_DNA"/>
</dbReference>
<gene>
    <name evidence="3" type="ORF">TSG867_LOCUS29103</name>
</gene>
<proteinExistence type="predicted"/>
<dbReference type="SMART" id="SM00355">
    <property type="entry name" value="ZnF_C2H2"/>
    <property type="match status" value="2"/>
</dbReference>
<dbReference type="InterPro" id="IPR013087">
    <property type="entry name" value="Znf_C2H2_type"/>
</dbReference>
<evidence type="ECO:0000259" key="2">
    <source>
        <dbReference type="PROSITE" id="PS00028"/>
    </source>
</evidence>
<dbReference type="Proteomes" id="UP000663862">
    <property type="component" value="Unassembled WGS sequence"/>
</dbReference>
<organism evidence="3 4">
    <name type="scientific">Rotaria socialis</name>
    <dbReference type="NCBI Taxonomy" id="392032"/>
    <lineage>
        <taxon>Eukaryota</taxon>
        <taxon>Metazoa</taxon>
        <taxon>Spiralia</taxon>
        <taxon>Gnathifera</taxon>
        <taxon>Rotifera</taxon>
        <taxon>Eurotatoria</taxon>
        <taxon>Bdelloidea</taxon>
        <taxon>Philodinida</taxon>
        <taxon>Philodinidae</taxon>
        <taxon>Rotaria</taxon>
    </lineage>
</organism>
<feature type="non-terminal residue" evidence="3">
    <location>
        <position position="1"/>
    </location>
</feature>
<sequence>EMNSTMPITSKTNNSTHSLCELQKQIFICPICKISCDSLTSCTKHMQSYHSSTHKVVVPCPYCPETLTQVRSWKRHILKVHYSRIVQQHAENDITVIADNTDHSTVAEADVNLNVHVVNDENDSSNDENYSISNNRSPIPEYTNDLSHGSIQIFHKTEERLRLNVLRLLINLKSNNATEACIDVCSKDLINVLNEYKDLDTNIYFHNIKKAIETATCRNKFISSHIDVIRPKSIILGQSNAFSKKKQRHVLRIHKAQYIPFKESLINLLKKPEVYESLNCPSRANIMTDLSTGSFCDQHPVFKLPDSLKIILFYDDIGINNPLGTRTKSVGMFYWTLANLPRFVRSQDRCVFLLACIEKQHLKQYGFTIVLDDFFRTIEELQTHGIPVTINEKIHIFKGSLLLICGDILGLSQMHGFKCAFRLGRKPFFYCDVNQDTIRRINKGSECHLRKLEKYDKNCMAIDFANEREKARLQKKYGIISLSPFRKINNFDIFHQTGIDIMHVLLEGICQRELKLLLKHIQQQKFANLSSLTSMIRNFQYGCNEPSPSDKFNLSSEDNEVKFRASASEMLSLFKYMPFIFHQSHLTELISASVGWHSFLLLREIISISLASEIDITTIEKLEELVTRYLITFDNAYGYVQRIPKHHLLVHFGEQMHRFGPLRFTSCMIFEKKHSFFKRIKYRNFRNIAFTLADRHQHYIASLMYTCSNAATSSFLYSGHQIKKVKELDSSAAKQHYLLDMEKNLYETNQVTLFGITYVVGEAVLINDSVFPIDPVFGKILTIIVQDKIILLRLQLMQVIVFNQKLCVYEMSFLLTGLVQYGDETELVDVYVGSSLADVHAQLVAPFGLDPNECTIQVFESKIFNEYINLSKISLITNMDSGRFRIMLKKVDLLRTQNTPTRSHTSQILSNRENASPLHLNHSQTSSSHLDSLQDNLSVSYKDHLDQMSFDDENDSPQMQSFDSVESPTICQRESKGKRDLDKLRDLPPLISSNMLPSFPIRIKSAISTGLLNSVIQEVVNIMAHHLVKFNVSSKTHYAQIRIAFVKENSMNEFRDNRDLDLLMQKLSRRIRDLRSHTKKETYRSRPLLDWDSSRFSDCVSQADPSTTNEIGIADSTQLKEFIKTLNDAFNNNEMMKGTTTQIIVESFRLRRSYLQLGQTVEQILNEMRFTQHIIFIKLEFELVTKISLLVATQRIRKFLDNIISYEMYGQLPEERFPDEVGTIDLIPLLKNDNLYPLLYSCSHHNQAYFYLTYAKQILMDFDTETNVAYALAILLATYYVFDIKYPRHNKPILEVLDYIALQDSVTDTRMKTSLLKKLTISAQSVITEKTLLINKVVLKLFDYLKKY</sequence>
<feature type="region of interest" description="Disordered" evidence="1">
    <location>
        <begin position="948"/>
        <end position="979"/>
    </location>
</feature>
<name>A0A821DJ96_9BILA</name>
<feature type="compositionally biased region" description="Polar residues" evidence="1">
    <location>
        <begin position="956"/>
        <end position="972"/>
    </location>
</feature>
<comment type="caution">
    <text evidence="3">The sequence shown here is derived from an EMBL/GenBank/DDBJ whole genome shotgun (WGS) entry which is preliminary data.</text>
</comment>
<feature type="domain" description="C2H2-type" evidence="2">
    <location>
        <begin position="29"/>
        <end position="50"/>
    </location>
</feature>